<evidence type="ECO:0000313" key="2">
    <source>
        <dbReference type="Proteomes" id="UP000322667"/>
    </source>
</evidence>
<proteinExistence type="predicted"/>
<dbReference type="AlphaFoldDB" id="A0A5D2PGT4"/>
<organism evidence="1 2">
    <name type="scientific">Gossypium tomentosum</name>
    <name type="common">Hawaiian cotton</name>
    <name type="synonym">Gossypium sandvicense</name>
    <dbReference type="NCBI Taxonomy" id="34277"/>
    <lineage>
        <taxon>Eukaryota</taxon>
        <taxon>Viridiplantae</taxon>
        <taxon>Streptophyta</taxon>
        <taxon>Embryophyta</taxon>
        <taxon>Tracheophyta</taxon>
        <taxon>Spermatophyta</taxon>
        <taxon>Magnoliopsida</taxon>
        <taxon>eudicotyledons</taxon>
        <taxon>Gunneridae</taxon>
        <taxon>Pentapetalae</taxon>
        <taxon>rosids</taxon>
        <taxon>malvids</taxon>
        <taxon>Malvales</taxon>
        <taxon>Malvaceae</taxon>
        <taxon>Malvoideae</taxon>
        <taxon>Gossypium</taxon>
    </lineage>
</organism>
<keyword evidence="2" id="KW-1185">Reference proteome</keyword>
<gene>
    <name evidence="1" type="ORF">ES332_A08G127900v1</name>
</gene>
<evidence type="ECO:0000313" key="1">
    <source>
        <dbReference type="EMBL" id="TYI14545.1"/>
    </source>
</evidence>
<sequence length="53" mass="6175">MDQKRVHDFLLDISLKEQDKGVYRKSRNGEWVNAKDISMCICCCFHCSHGLCL</sequence>
<accession>A0A5D2PGT4</accession>
<reference evidence="1 2" key="1">
    <citation type="submission" date="2019-07" db="EMBL/GenBank/DDBJ databases">
        <title>WGS assembly of Gossypium tomentosum.</title>
        <authorList>
            <person name="Chen Z.J."/>
            <person name="Sreedasyam A."/>
            <person name="Ando A."/>
            <person name="Song Q."/>
            <person name="De L."/>
            <person name="Hulse-Kemp A."/>
            <person name="Ding M."/>
            <person name="Ye W."/>
            <person name="Kirkbride R."/>
            <person name="Jenkins J."/>
            <person name="Plott C."/>
            <person name="Lovell J."/>
            <person name="Lin Y.-M."/>
            <person name="Vaughn R."/>
            <person name="Liu B."/>
            <person name="Li W."/>
            <person name="Simpson S."/>
            <person name="Scheffler B."/>
            <person name="Saski C."/>
            <person name="Grover C."/>
            <person name="Hu G."/>
            <person name="Conover J."/>
            <person name="Carlson J."/>
            <person name="Shu S."/>
            <person name="Boston L."/>
            <person name="Williams M."/>
            <person name="Peterson D."/>
            <person name="Mcgee K."/>
            <person name="Jones D."/>
            <person name="Wendel J."/>
            <person name="Stelly D."/>
            <person name="Grimwood J."/>
            <person name="Schmutz J."/>
        </authorList>
    </citation>
    <scope>NUCLEOTIDE SEQUENCE [LARGE SCALE GENOMIC DNA]</scope>
    <source>
        <strain evidence="1">7179.01</strain>
    </source>
</reference>
<dbReference type="Proteomes" id="UP000322667">
    <property type="component" value="Chromosome A08"/>
</dbReference>
<protein>
    <submittedName>
        <fullName evidence="1">Uncharacterized protein</fullName>
    </submittedName>
</protein>
<dbReference type="EMBL" id="CM017617">
    <property type="protein sequence ID" value="TYI14545.1"/>
    <property type="molecule type" value="Genomic_DNA"/>
</dbReference>
<name>A0A5D2PGT4_GOSTO</name>